<dbReference type="BioCyc" id="PCHR:PC22G02870-MONOMER"/>
<dbReference type="EMBL" id="AM920437">
    <property type="protein sequence ID" value="CAP97575.1"/>
    <property type="molecule type" value="Genomic_DNA"/>
</dbReference>
<dbReference type="Proteomes" id="UP000000724">
    <property type="component" value="Contig Pc00c22"/>
</dbReference>
<gene>
    <name evidence="1" type="ORF">Pc22g02870</name>
    <name evidence="1" type="ORF">PCH_Pc22g02870</name>
</gene>
<dbReference type="VEuPathDB" id="FungiDB:PCH_Pc22g02870"/>
<protein>
    <submittedName>
        <fullName evidence="1">Pc22g02870 protein</fullName>
    </submittedName>
</protein>
<accession>B6HPR4</accession>
<sequence length="201" mass="22052">MGGGKVSSAAGMICLVGDGGGRDIIFIRDDSTVLQGRAMSQARNWSQTKWNGDCSLYRAQGDRNGRHIKKERRCETELFGSMGISWPPEASAGTGILSVWGCFSDIVYPDNPSGMHKKPDKSNSVGIGPRLKGNALSSLGLWPSPGDVEARLPRLAPMGGNVRKWYYRMEWLNWYCGACWTPQGVETLNLIWADVGHHQIP</sequence>
<evidence type="ECO:0000313" key="2">
    <source>
        <dbReference type="Proteomes" id="UP000000724"/>
    </source>
</evidence>
<evidence type="ECO:0000313" key="1">
    <source>
        <dbReference type="EMBL" id="CAP97575.1"/>
    </source>
</evidence>
<dbReference type="OrthoDB" id="10582756at2759"/>
<name>B6HPR4_PENRW</name>
<organism evidence="1 2">
    <name type="scientific">Penicillium rubens (strain ATCC 28089 / DSM 1075 / NRRL 1951 / Wisconsin 54-1255)</name>
    <name type="common">Penicillium chrysogenum</name>
    <dbReference type="NCBI Taxonomy" id="500485"/>
    <lineage>
        <taxon>Eukaryota</taxon>
        <taxon>Fungi</taxon>
        <taxon>Dikarya</taxon>
        <taxon>Ascomycota</taxon>
        <taxon>Pezizomycotina</taxon>
        <taxon>Eurotiomycetes</taxon>
        <taxon>Eurotiomycetidae</taxon>
        <taxon>Eurotiales</taxon>
        <taxon>Aspergillaceae</taxon>
        <taxon>Penicillium</taxon>
        <taxon>Penicillium chrysogenum species complex</taxon>
    </lineage>
</organism>
<dbReference type="AlphaFoldDB" id="B6HPR4"/>
<keyword evidence="2" id="KW-1185">Reference proteome</keyword>
<reference evidence="1 2" key="1">
    <citation type="journal article" date="2008" name="Nat. Biotechnol.">
        <title>Genome sequencing and analysis of the filamentous fungus Penicillium chrysogenum.</title>
        <authorList>
            <person name="van den Berg M.A."/>
            <person name="Albang R."/>
            <person name="Albermann K."/>
            <person name="Badger J.H."/>
            <person name="Daran J.-M."/>
            <person name="Driessen A.J.M."/>
            <person name="Garcia-Estrada C."/>
            <person name="Fedorova N.D."/>
            <person name="Harris D.M."/>
            <person name="Heijne W.H.M."/>
            <person name="Joardar V.S."/>
            <person name="Kiel J.A.K.W."/>
            <person name="Kovalchuk A."/>
            <person name="Martin J.F."/>
            <person name="Nierman W.C."/>
            <person name="Nijland J.G."/>
            <person name="Pronk J.T."/>
            <person name="Roubos J.A."/>
            <person name="van der Klei I.J."/>
            <person name="van Peij N.N.M.E."/>
            <person name="Veenhuis M."/>
            <person name="von Doehren H."/>
            <person name="Wagner C."/>
            <person name="Wortman J.R."/>
            <person name="Bovenberg R.A.L."/>
        </authorList>
    </citation>
    <scope>NUCLEOTIDE SEQUENCE [LARGE SCALE GENOMIC DNA]</scope>
    <source>
        <strain evidence="2">ATCC 28089 / DSM 1075 / NRRL 1951 / Wisconsin 54-1255</strain>
    </source>
</reference>
<proteinExistence type="predicted"/>
<dbReference type="HOGENOM" id="CLU_1360824_0_0_1"/>